<keyword evidence="1" id="KW-0808">Transferase</keyword>
<evidence type="ECO:0000313" key="6">
    <source>
        <dbReference type="EMBL" id="MDO5969664.1"/>
    </source>
</evidence>
<dbReference type="PROSITE" id="PS50005">
    <property type="entry name" value="TPR"/>
    <property type="match status" value="1"/>
</dbReference>
<dbReference type="Pfam" id="PF00515">
    <property type="entry name" value="TPR_1"/>
    <property type="match status" value="1"/>
</dbReference>
<dbReference type="SUPFAM" id="SSF48452">
    <property type="entry name" value="TPR-like"/>
    <property type="match status" value="1"/>
</dbReference>
<dbReference type="Gene3D" id="3.30.565.10">
    <property type="entry name" value="Histidine kinase-like ATPase, C-terminal domain"/>
    <property type="match status" value="1"/>
</dbReference>
<comment type="caution">
    <text evidence="6">The sequence shown here is derived from an EMBL/GenBank/DDBJ whole genome shotgun (WGS) entry which is preliminary data.</text>
</comment>
<dbReference type="EMBL" id="JAUOEK010000084">
    <property type="protein sequence ID" value="MDO5969664.1"/>
    <property type="molecule type" value="Genomic_DNA"/>
</dbReference>
<dbReference type="InterPro" id="IPR050482">
    <property type="entry name" value="Sensor_HK_TwoCompSys"/>
</dbReference>
<accession>A0ABT8W963</accession>
<keyword evidence="7" id="KW-1185">Reference proteome</keyword>
<dbReference type="InterPro" id="IPR011990">
    <property type="entry name" value="TPR-like_helical_dom_sf"/>
</dbReference>
<evidence type="ECO:0000256" key="5">
    <source>
        <dbReference type="SAM" id="Phobius"/>
    </source>
</evidence>
<dbReference type="CDD" id="cd16917">
    <property type="entry name" value="HATPase_UhpB-NarQ-NarX-like"/>
    <property type="match status" value="1"/>
</dbReference>
<dbReference type="PROSITE" id="PS50293">
    <property type="entry name" value="TPR_REGION"/>
    <property type="match status" value="1"/>
</dbReference>
<feature type="repeat" description="TPR" evidence="4">
    <location>
        <begin position="120"/>
        <end position="153"/>
    </location>
</feature>
<dbReference type="Gene3D" id="1.25.40.10">
    <property type="entry name" value="Tetratricopeptide repeat domain"/>
    <property type="match status" value="2"/>
</dbReference>
<evidence type="ECO:0000256" key="2">
    <source>
        <dbReference type="ARBA" id="ARBA00022777"/>
    </source>
</evidence>
<dbReference type="PANTHER" id="PTHR24421:SF60">
    <property type="entry name" value="SENSOR HISTIDINE KINASE COMP"/>
    <property type="match status" value="1"/>
</dbReference>
<evidence type="ECO:0000256" key="1">
    <source>
        <dbReference type="ARBA" id="ARBA00022679"/>
    </source>
</evidence>
<dbReference type="InterPro" id="IPR036890">
    <property type="entry name" value="HATPase_C_sf"/>
</dbReference>
<evidence type="ECO:0000256" key="4">
    <source>
        <dbReference type="PROSITE-ProRule" id="PRU00339"/>
    </source>
</evidence>
<keyword evidence="2" id="KW-0418">Kinase</keyword>
<sequence length="554" mass="64363">MKKLTVSFLFFYSQIIGVLFFITSPVNGQQLHDSITYYHNMVLNSKSKDSLLSGYIYFRNQKEQNLKNKEDIKAIYNLRMIIITQIDLGLIYEAESSVIEALKLIDNQQVIDNSLMQDKLALYNSLGMIYRSMNKYDKAIVIYDQALEIAKRTSDSISLHNNKGNIYKDLGEFILAEKEFNIVYNERLKTGNEQLLAKALDNLGSVQGKLGNKRGLERMLEALTIRIKENDVQYYYTNYKHLAEYYKDRGEVKEAKRYANLAYEAASLYRESYLEDALPRLLEFSDDGLVSEYIKMNDSLVKERLLVDEKYSSAKYNLEKEQRRTFKTELQKERQEKLKLIYLFSGLTVLLIAIFTIYILKLRHKKEKFQQVYNTEIRISKKIHDEVANDVYHVMTKLQSKTDTNEVILDDLENIYTRTRDISKENSAIDVKGNFNGLLNDLLLSYKNKEVNVITKNSSKIDWNTIADIKKTTLYRVLQELMTNMRKHSQASIVALTFNQAKNSIVIDYKDNGVGCELFKNNGLQNVENRIKSINGTITFESQVNNGFKVKIKV</sequence>
<keyword evidence="4" id="KW-0802">TPR repeat</keyword>
<gene>
    <name evidence="6" type="ORF">Q4Q35_07580</name>
</gene>
<proteinExistence type="predicted"/>
<protein>
    <submittedName>
        <fullName evidence="6">Tetratricopeptide repeat protein</fullName>
    </submittedName>
</protein>
<keyword evidence="5" id="KW-0812">Transmembrane</keyword>
<dbReference type="Proteomes" id="UP001176883">
    <property type="component" value="Unassembled WGS sequence"/>
</dbReference>
<keyword evidence="3" id="KW-0902">Two-component regulatory system</keyword>
<dbReference type="PANTHER" id="PTHR24421">
    <property type="entry name" value="NITRATE/NITRITE SENSOR PROTEIN NARX-RELATED"/>
    <property type="match status" value="1"/>
</dbReference>
<keyword evidence="5" id="KW-0472">Membrane</keyword>
<dbReference type="SMART" id="SM00028">
    <property type="entry name" value="TPR"/>
    <property type="match status" value="2"/>
</dbReference>
<dbReference type="InterPro" id="IPR019734">
    <property type="entry name" value="TPR_rpt"/>
</dbReference>
<organism evidence="6 7">
    <name type="scientific">Flavivirga aquimarina</name>
    <dbReference type="NCBI Taxonomy" id="2027862"/>
    <lineage>
        <taxon>Bacteria</taxon>
        <taxon>Pseudomonadati</taxon>
        <taxon>Bacteroidota</taxon>
        <taxon>Flavobacteriia</taxon>
        <taxon>Flavobacteriales</taxon>
        <taxon>Flavobacteriaceae</taxon>
        <taxon>Flavivirga</taxon>
    </lineage>
</organism>
<keyword evidence="5" id="KW-1133">Transmembrane helix</keyword>
<feature type="transmembrane region" description="Helical" evidence="5">
    <location>
        <begin position="340"/>
        <end position="360"/>
    </location>
</feature>
<name>A0ABT8W963_9FLAO</name>
<dbReference type="RefSeq" id="WP_303277360.1">
    <property type="nucleotide sequence ID" value="NZ_JAUOEK010000084.1"/>
</dbReference>
<reference evidence="6" key="1">
    <citation type="submission" date="2023-07" db="EMBL/GenBank/DDBJ databases">
        <title>Two novel species in the genus Flavivirga.</title>
        <authorList>
            <person name="Kwon K."/>
        </authorList>
    </citation>
    <scope>NUCLEOTIDE SEQUENCE</scope>
    <source>
        <strain evidence="6">KCTC 52353</strain>
    </source>
</reference>
<dbReference type="SUPFAM" id="SSF55874">
    <property type="entry name" value="ATPase domain of HSP90 chaperone/DNA topoisomerase II/histidine kinase"/>
    <property type="match status" value="1"/>
</dbReference>
<evidence type="ECO:0000313" key="7">
    <source>
        <dbReference type="Proteomes" id="UP001176883"/>
    </source>
</evidence>
<evidence type="ECO:0000256" key="3">
    <source>
        <dbReference type="ARBA" id="ARBA00023012"/>
    </source>
</evidence>